<dbReference type="AlphaFoldDB" id="A0A2V4US75"/>
<accession>A0A2V4US75</accession>
<feature type="binding site" evidence="7">
    <location>
        <position position="111"/>
    </location>
    <ligand>
        <name>FMN</name>
        <dbReference type="ChEBI" id="CHEBI:58210"/>
    </ligand>
</feature>
<dbReference type="PROSITE" id="PS00557">
    <property type="entry name" value="FMN_HYDROXY_ACID_DH_1"/>
    <property type="match status" value="1"/>
</dbReference>
<dbReference type="PIRSF" id="PIRSF000138">
    <property type="entry name" value="Al-hdrx_acd_dh"/>
    <property type="match status" value="1"/>
</dbReference>
<evidence type="ECO:0000256" key="6">
    <source>
        <dbReference type="PIRSR" id="PIRSR000138-1"/>
    </source>
</evidence>
<feature type="binding site" evidence="7">
    <location>
        <position position="285"/>
    </location>
    <ligand>
        <name>glyoxylate</name>
        <dbReference type="ChEBI" id="CHEBI:36655"/>
    </ligand>
</feature>
<dbReference type="GO" id="GO:0009060">
    <property type="term" value="P:aerobic respiration"/>
    <property type="evidence" value="ECO:0007669"/>
    <property type="project" value="TreeGrafter"/>
</dbReference>
<comment type="caution">
    <text evidence="9">The sequence shown here is derived from an EMBL/GenBank/DDBJ whole genome shotgun (WGS) entry which is preliminary data.</text>
</comment>
<dbReference type="GO" id="GO:0004459">
    <property type="term" value="F:L-lactate dehydrogenase (NAD+) activity"/>
    <property type="evidence" value="ECO:0007669"/>
    <property type="project" value="TreeGrafter"/>
</dbReference>
<name>A0A2V4US75_9GAMM</name>
<feature type="binding site" evidence="7">
    <location>
        <position position="282"/>
    </location>
    <ligand>
        <name>glyoxylate</name>
        <dbReference type="ChEBI" id="CHEBI:36655"/>
    </ligand>
</feature>
<dbReference type="CDD" id="cd02809">
    <property type="entry name" value="alpha_hydroxyacid_oxid_FMN"/>
    <property type="match status" value="1"/>
</dbReference>
<dbReference type="InterPro" id="IPR012133">
    <property type="entry name" value="Alpha-hydoxy_acid_DH_FMN"/>
</dbReference>
<dbReference type="RefSeq" id="WP_110924266.1">
    <property type="nucleotide sequence ID" value="NZ_QJSU01000012.1"/>
</dbReference>
<dbReference type="NCBIfam" id="NF008398">
    <property type="entry name" value="PRK11197.1"/>
    <property type="match status" value="1"/>
</dbReference>
<dbReference type="EMBL" id="QJSU01000012">
    <property type="protein sequence ID" value="PYE36612.1"/>
    <property type="molecule type" value="Genomic_DNA"/>
</dbReference>
<dbReference type="InterPro" id="IPR013785">
    <property type="entry name" value="Aldolase_TIM"/>
</dbReference>
<keyword evidence="4" id="KW-0560">Oxidoreductase</keyword>
<dbReference type="SUPFAM" id="SSF51395">
    <property type="entry name" value="FMN-linked oxidoreductases"/>
    <property type="match status" value="1"/>
</dbReference>
<dbReference type="Gene3D" id="3.20.20.70">
    <property type="entry name" value="Aldolase class I"/>
    <property type="match status" value="1"/>
</dbReference>
<keyword evidence="10" id="KW-1185">Reference proteome</keyword>
<feature type="binding site" evidence="7">
    <location>
        <position position="280"/>
    </location>
    <ligand>
        <name>FMN</name>
        <dbReference type="ChEBI" id="CHEBI:58210"/>
    </ligand>
</feature>
<evidence type="ECO:0000256" key="1">
    <source>
        <dbReference type="ARBA" id="ARBA00001917"/>
    </source>
</evidence>
<dbReference type="PROSITE" id="PS51349">
    <property type="entry name" value="FMN_HYDROXY_ACID_DH_2"/>
    <property type="match status" value="1"/>
</dbReference>
<dbReference type="OrthoDB" id="9770452at2"/>
<feature type="domain" description="FMN hydroxy acid dehydrogenase" evidence="8">
    <location>
        <begin position="3"/>
        <end position="387"/>
    </location>
</feature>
<evidence type="ECO:0000256" key="4">
    <source>
        <dbReference type="ARBA" id="ARBA00023002"/>
    </source>
</evidence>
<comment type="cofactor">
    <cofactor evidence="1">
        <name>FMN</name>
        <dbReference type="ChEBI" id="CHEBI:58210"/>
    </cofactor>
</comment>
<dbReference type="InterPro" id="IPR008259">
    <property type="entry name" value="FMN_hydac_DH_AS"/>
</dbReference>
<feature type="active site" description="Proton acceptor" evidence="6">
    <location>
        <position position="282"/>
    </location>
</feature>
<feature type="binding site" evidence="7">
    <location>
        <begin position="336"/>
        <end position="337"/>
    </location>
    <ligand>
        <name>FMN</name>
        <dbReference type="ChEBI" id="CHEBI:58210"/>
    </ligand>
</feature>
<feature type="binding site" evidence="7">
    <location>
        <position position="132"/>
    </location>
    <ligand>
        <name>glyoxylate</name>
        <dbReference type="ChEBI" id="CHEBI:36655"/>
    </ligand>
</feature>
<evidence type="ECO:0000259" key="8">
    <source>
        <dbReference type="PROSITE" id="PS51349"/>
    </source>
</evidence>
<keyword evidence="3 7" id="KW-0288">FMN</keyword>
<dbReference type="GO" id="GO:0005886">
    <property type="term" value="C:plasma membrane"/>
    <property type="evidence" value="ECO:0007669"/>
    <property type="project" value="TreeGrafter"/>
</dbReference>
<gene>
    <name evidence="9" type="ORF">DFP82_11258</name>
</gene>
<dbReference type="Pfam" id="PF01070">
    <property type="entry name" value="FMN_dh"/>
    <property type="match status" value="1"/>
</dbReference>
<evidence type="ECO:0000313" key="10">
    <source>
        <dbReference type="Proteomes" id="UP000247746"/>
    </source>
</evidence>
<evidence type="ECO:0000256" key="5">
    <source>
        <dbReference type="ARBA" id="ARBA00024042"/>
    </source>
</evidence>
<feature type="binding site" evidence="7">
    <location>
        <position position="258"/>
    </location>
    <ligand>
        <name>FMN</name>
        <dbReference type="ChEBI" id="CHEBI:58210"/>
    </ligand>
</feature>
<dbReference type="GO" id="GO:0010181">
    <property type="term" value="F:FMN binding"/>
    <property type="evidence" value="ECO:0007669"/>
    <property type="project" value="InterPro"/>
</dbReference>
<proteinExistence type="inferred from homology"/>
<evidence type="ECO:0000256" key="7">
    <source>
        <dbReference type="PIRSR" id="PIRSR000138-2"/>
    </source>
</evidence>
<dbReference type="PANTHER" id="PTHR10578:SF85">
    <property type="entry name" value="L-LACTATE DEHYDROGENASE"/>
    <property type="match status" value="1"/>
</dbReference>
<evidence type="ECO:0000313" key="9">
    <source>
        <dbReference type="EMBL" id="PYE36612.1"/>
    </source>
</evidence>
<dbReference type="InterPro" id="IPR037396">
    <property type="entry name" value="FMN_HAD"/>
</dbReference>
<feature type="binding site" evidence="7">
    <location>
        <position position="169"/>
    </location>
    <ligand>
        <name>glyoxylate</name>
        <dbReference type="ChEBI" id="CHEBI:36655"/>
    </ligand>
</feature>
<dbReference type="Proteomes" id="UP000247746">
    <property type="component" value="Unassembled WGS sequence"/>
</dbReference>
<dbReference type="FunFam" id="3.20.20.70:FF:000029">
    <property type="entry name" value="L-lactate dehydrogenase"/>
    <property type="match status" value="1"/>
</dbReference>
<keyword evidence="2 7" id="KW-0285">Flavoprotein</keyword>
<feature type="binding site" evidence="7">
    <location>
        <begin position="82"/>
        <end position="84"/>
    </location>
    <ligand>
        <name>FMN</name>
        <dbReference type="ChEBI" id="CHEBI:58210"/>
    </ligand>
</feature>
<evidence type="ECO:0000256" key="3">
    <source>
        <dbReference type="ARBA" id="ARBA00022643"/>
    </source>
</evidence>
<dbReference type="InterPro" id="IPR000262">
    <property type="entry name" value="FMN-dep_DH"/>
</dbReference>
<feature type="binding site" evidence="7">
    <location>
        <position position="160"/>
    </location>
    <ligand>
        <name>FMN</name>
        <dbReference type="ChEBI" id="CHEBI:58210"/>
    </ligand>
</feature>
<sequence length="394" mass="42884">MSKYNVVAVTTNDYKRQAKQRLPNFLFDYIEGGANAEQTLQANTADFKRYTLRQRVMRDVSAVDTSTTLFGESLSMPLALAPVGMAGLFARRGEVQAARAAEKNGIPFTLSTVAICSSEEVQSATNQPFWFQLYMLRDRALVLDMLHRAAASGCKTLVFTVDLALPGMRLRDYRNGMLGGSTKGKISYLTQLFTRPGWLLDIGILGKPHSLCNLKHKVESASDLDRYKAFVESQFDPSATWKDIAWLRNNWSGNIIIKGIMDADDAKAAVDAGADGIVVSNHGGRQLDGVSSTIDKLPSIANSVGQQTKVLLDGGIHNGVDVVKAIALGADSVLIGRSWVYAMAAQGEAGVNKLLALYQQEIAATMGLMGVSRIEELNSDVIERFNQPFNNPLS</sequence>
<comment type="similarity">
    <text evidence="5">Belongs to the FMN-dependent alpha-hydroxy acid dehydrogenase family.</text>
</comment>
<dbReference type="PANTHER" id="PTHR10578">
    <property type="entry name" value="S -2-HYDROXY-ACID OXIDASE-RELATED"/>
    <property type="match status" value="1"/>
</dbReference>
<feature type="binding site" evidence="7">
    <location>
        <position position="134"/>
    </location>
    <ligand>
        <name>glyoxylate</name>
        <dbReference type="ChEBI" id="CHEBI:36655"/>
    </ligand>
</feature>
<evidence type="ECO:0000256" key="2">
    <source>
        <dbReference type="ARBA" id="ARBA00022630"/>
    </source>
</evidence>
<reference evidence="9 10" key="1">
    <citation type="submission" date="2018-06" db="EMBL/GenBank/DDBJ databases">
        <title>Genomic Encyclopedia of Type Strains, Phase III (KMG-III): the genomes of soil and plant-associated and newly described type strains.</title>
        <authorList>
            <person name="Whitman W."/>
        </authorList>
    </citation>
    <scope>NUCLEOTIDE SEQUENCE [LARGE SCALE GENOMIC DNA]</scope>
    <source>
        <strain evidence="9 10">CECT 5889</strain>
    </source>
</reference>
<protein>
    <submittedName>
        <fullName evidence="9">L-lactate dehydrogenase (Cytochrome)</fullName>
    </submittedName>
</protein>
<feature type="binding site" evidence="7">
    <location>
        <position position="29"/>
    </location>
    <ligand>
        <name>glyoxylate</name>
        <dbReference type="ChEBI" id="CHEBI:36655"/>
    </ligand>
</feature>
<organism evidence="9 10">
    <name type="scientific">Psychrobacter fozii</name>
    <dbReference type="NCBI Taxonomy" id="198480"/>
    <lineage>
        <taxon>Bacteria</taxon>
        <taxon>Pseudomonadati</taxon>
        <taxon>Pseudomonadota</taxon>
        <taxon>Gammaproteobacteria</taxon>
        <taxon>Moraxellales</taxon>
        <taxon>Moraxellaceae</taxon>
        <taxon>Psychrobacter</taxon>
    </lineage>
</organism>